<dbReference type="PANTHER" id="PTHR13774:SF17">
    <property type="entry name" value="PHENAZINE BIOSYNTHESIS-LIKE DOMAIN-CONTAINING PROTEIN"/>
    <property type="match status" value="1"/>
</dbReference>
<evidence type="ECO:0000256" key="1">
    <source>
        <dbReference type="ARBA" id="ARBA00008270"/>
    </source>
</evidence>
<protein>
    <submittedName>
        <fullName evidence="3">PhzF family phenazine biosynthesis protein</fullName>
    </submittedName>
</protein>
<dbReference type="PANTHER" id="PTHR13774">
    <property type="entry name" value="PHENAZINE BIOSYNTHESIS PROTEIN"/>
    <property type="match status" value="1"/>
</dbReference>
<sequence length="272" mass="29201">MGNSISHHIAAMTVRAFAGTANNGAEFSLLGNPCCVTAWAEATDAVPEAGEVTQCYTWPTAAGAASVSCWGPNGLPIKLCGHGLMSCGTVLSRSGVPVQTLNMNDTTAQFEHSNSISWVGLPPLEIFHCGVPDWVQELFQQQPASAATAGQSDDYLILAWPADFPLQELAFPTHLGRHTQRAVIATCLDTTPSGFDIHFRYFAPQYSSVEDAATGSAMRVLADYWQPQRGDSLRAWQCSPQGGELLSRREPEITWVGGHMLCENGEGADEES</sequence>
<proteinExistence type="inferred from homology"/>
<dbReference type="Pfam" id="PF02567">
    <property type="entry name" value="PhzC-PhzF"/>
    <property type="match status" value="1"/>
</dbReference>
<keyword evidence="4" id="KW-1185">Reference proteome</keyword>
<dbReference type="InterPro" id="IPR003719">
    <property type="entry name" value="Phenazine_PhzF-like"/>
</dbReference>
<reference evidence="3" key="1">
    <citation type="submission" date="2019-02" db="EMBL/GenBank/DDBJ databases">
        <authorList>
            <person name="Li S.-H."/>
        </authorList>
    </citation>
    <scope>NUCLEOTIDE SEQUENCE</scope>
    <source>
        <strain evidence="3">IMCC14734</strain>
    </source>
</reference>
<dbReference type="Proteomes" id="UP001143362">
    <property type="component" value="Unassembled WGS sequence"/>
</dbReference>
<organism evidence="3 4">
    <name type="scientific">Candidatus Litorirhabdus singularis</name>
    <dbReference type="NCBI Taxonomy" id="2518993"/>
    <lineage>
        <taxon>Bacteria</taxon>
        <taxon>Pseudomonadati</taxon>
        <taxon>Pseudomonadota</taxon>
        <taxon>Gammaproteobacteria</taxon>
        <taxon>Cellvibrionales</taxon>
        <taxon>Halieaceae</taxon>
        <taxon>Candidatus Litorirhabdus</taxon>
    </lineage>
</organism>
<dbReference type="Gene3D" id="3.10.310.10">
    <property type="entry name" value="Diaminopimelate Epimerase, Chain A, domain 1"/>
    <property type="match status" value="1"/>
</dbReference>
<evidence type="ECO:0000313" key="3">
    <source>
        <dbReference type="EMBL" id="MCX2980480.1"/>
    </source>
</evidence>
<dbReference type="EMBL" id="SHNN01000001">
    <property type="protein sequence ID" value="MCX2980480.1"/>
    <property type="molecule type" value="Genomic_DNA"/>
</dbReference>
<name>A0ABT3TF85_9GAMM</name>
<comment type="caution">
    <text evidence="3">The sequence shown here is derived from an EMBL/GenBank/DDBJ whole genome shotgun (WGS) entry which is preliminary data.</text>
</comment>
<gene>
    <name evidence="3" type="ORF">EYC98_06280</name>
</gene>
<evidence type="ECO:0000313" key="4">
    <source>
        <dbReference type="Proteomes" id="UP001143362"/>
    </source>
</evidence>
<dbReference type="SUPFAM" id="SSF54506">
    <property type="entry name" value="Diaminopimelate epimerase-like"/>
    <property type="match status" value="1"/>
</dbReference>
<accession>A0ABT3TF85</accession>
<keyword evidence="2" id="KW-0413">Isomerase</keyword>
<comment type="similarity">
    <text evidence="1">Belongs to the PhzF family.</text>
</comment>
<evidence type="ECO:0000256" key="2">
    <source>
        <dbReference type="ARBA" id="ARBA00023235"/>
    </source>
</evidence>